<reference evidence="2 3" key="1">
    <citation type="journal article" date="2003" name="Nature">
        <title>The genome of a motile marine Synechococcus.</title>
        <authorList>
            <person name="Palenik B."/>
            <person name="Brahamsha B."/>
            <person name="Larimer F."/>
            <person name="Land M."/>
            <person name="Hauser L."/>
            <person name="Chain P."/>
            <person name="Lamerdin J."/>
            <person name="Regala W."/>
            <person name="Allen E.A."/>
            <person name="McCarren J."/>
            <person name="Paulsen I."/>
            <person name="Dufresne A."/>
            <person name="Partensky F."/>
            <person name="Webb E."/>
            <person name="Waterbury J."/>
        </authorList>
    </citation>
    <scope>NUCLEOTIDE SEQUENCE [LARGE SCALE GENOMIC DNA]</scope>
    <source>
        <strain evidence="2 3">WH8102</strain>
    </source>
</reference>
<evidence type="ECO:0000256" key="1">
    <source>
        <dbReference type="SAM" id="Phobius"/>
    </source>
</evidence>
<evidence type="ECO:0000313" key="2">
    <source>
        <dbReference type="EMBL" id="CAE07418.1"/>
    </source>
</evidence>
<feature type="transmembrane region" description="Helical" evidence="1">
    <location>
        <begin position="12"/>
        <end position="33"/>
    </location>
</feature>
<dbReference type="KEGG" id="syw:SYNW0903"/>
<sequence>MVSSSGVERFALSPLIRTTLLSLYVALVLPLPLLAPQELRWWMVAALLFGLILVLGLLSEQVETDAAGIQVRYPAWIRWLLRRGWSMPWQDIRALVPVGTSQGGTVYYLKATDLRHQLLPQRIERFDRFLAVLSERSTVSTAGIGRLTPPWTYQVLLGLALLMVLAELAGAIAFSQHWINLPAGYPG</sequence>
<proteinExistence type="predicted"/>
<dbReference type="HOGENOM" id="CLU_130448_0_0_3"/>
<dbReference type="RefSeq" id="WP_011127768.1">
    <property type="nucleotide sequence ID" value="NC_005070.1"/>
</dbReference>
<evidence type="ECO:0000313" key="3">
    <source>
        <dbReference type="Proteomes" id="UP000001422"/>
    </source>
</evidence>
<dbReference type="EMBL" id="BX569691">
    <property type="protein sequence ID" value="CAE07418.1"/>
    <property type="molecule type" value="Genomic_DNA"/>
</dbReference>
<dbReference type="Proteomes" id="UP000001422">
    <property type="component" value="Chromosome"/>
</dbReference>
<feature type="transmembrane region" description="Helical" evidence="1">
    <location>
        <begin position="39"/>
        <end position="58"/>
    </location>
</feature>
<keyword evidence="3" id="KW-1185">Reference proteome</keyword>
<organism evidence="2 3">
    <name type="scientific">Parasynechococcus marenigrum (strain WH8102)</name>
    <dbReference type="NCBI Taxonomy" id="84588"/>
    <lineage>
        <taxon>Bacteria</taxon>
        <taxon>Bacillati</taxon>
        <taxon>Cyanobacteriota</taxon>
        <taxon>Cyanophyceae</taxon>
        <taxon>Synechococcales</taxon>
        <taxon>Prochlorococcaceae</taxon>
        <taxon>Parasynechococcus</taxon>
        <taxon>Parasynechococcus marenigrum</taxon>
    </lineage>
</organism>
<dbReference type="STRING" id="84588.SYNW0903"/>
<keyword evidence="1" id="KW-1133">Transmembrane helix</keyword>
<evidence type="ECO:0008006" key="4">
    <source>
        <dbReference type="Google" id="ProtNLM"/>
    </source>
</evidence>
<keyword evidence="1" id="KW-0812">Transmembrane</keyword>
<dbReference type="AlphaFoldDB" id="Q7U7S8"/>
<protein>
    <recommendedName>
        <fullName evidence="4">PH domain-containing protein</fullName>
    </recommendedName>
</protein>
<gene>
    <name evidence="2" type="ordered locus">SYNW0903</name>
</gene>
<feature type="transmembrane region" description="Helical" evidence="1">
    <location>
        <begin position="155"/>
        <end position="179"/>
    </location>
</feature>
<dbReference type="eggNOG" id="ENOG502ZBN5">
    <property type="taxonomic scope" value="Bacteria"/>
</dbReference>
<accession>Q7U7S8</accession>
<keyword evidence="1" id="KW-0472">Membrane</keyword>
<name>Q7U7S8_PARMW</name>